<keyword evidence="4" id="KW-1185">Reference proteome</keyword>
<sequence>MEDMRDPALRKSYYHGVGGPITVENYKFNSPLIDIFWEAVKELKVENLEGDINGKSQTGFTKPHATVRNGLRCSANKGYLRPASKRPNLDIMINAFVRKINIDPETKVANSVEFDLFGLPHTAHSHREIILSGGAINSPQILMLSGVGPRDHLQEFDIDVIKHAPGVADGGMIGRTASGVSVDNYANVFEPVIYKDSYIITPLLMRPRSRGRIRLQSILPRKHPLIYANYFKDPYDLAVLVEGLKYAHAFSQTKILRYLNATLNIYSWRNFGCFLIILIF</sequence>
<dbReference type="InterPro" id="IPR012132">
    <property type="entry name" value="GMC_OxRdtase"/>
</dbReference>
<dbReference type="PROSITE" id="PS00624">
    <property type="entry name" value="GMC_OXRED_2"/>
    <property type="match status" value="1"/>
</dbReference>
<evidence type="ECO:0000259" key="2">
    <source>
        <dbReference type="PROSITE" id="PS00624"/>
    </source>
</evidence>
<organism evidence="3 4">
    <name type="scientific">Megaselia scalaris</name>
    <name type="common">Humpbacked fly</name>
    <name type="synonym">Phora scalaris</name>
    <dbReference type="NCBI Taxonomy" id="36166"/>
    <lineage>
        <taxon>Eukaryota</taxon>
        <taxon>Metazoa</taxon>
        <taxon>Ecdysozoa</taxon>
        <taxon>Arthropoda</taxon>
        <taxon>Hexapoda</taxon>
        <taxon>Insecta</taxon>
        <taxon>Pterygota</taxon>
        <taxon>Neoptera</taxon>
        <taxon>Endopterygota</taxon>
        <taxon>Diptera</taxon>
        <taxon>Brachycera</taxon>
        <taxon>Muscomorpha</taxon>
        <taxon>Platypezoidea</taxon>
        <taxon>Phoridae</taxon>
        <taxon>Megaseliini</taxon>
        <taxon>Megaselia</taxon>
    </lineage>
</organism>
<evidence type="ECO:0000313" key="3">
    <source>
        <dbReference type="EnsemblMetazoa" id="MESCA008765-PA"/>
    </source>
</evidence>
<dbReference type="Pfam" id="PF00732">
    <property type="entry name" value="GMC_oxred_N"/>
    <property type="match status" value="1"/>
</dbReference>
<evidence type="ECO:0000313" key="4">
    <source>
        <dbReference type="Proteomes" id="UP000015102"/>
    </source>
</evidence>
<accession>T1GY45</accession>
<reference evidence="3" key="2">
    <citation type="submission" date="2015-06" db="UniProtKB">
        <authorList>
            <consortium name="EnsemblMetazoa"/>
        </authorList>
    </citation>
    <scope>IDENTIFICATION</scope>
</reference>
<dbReference type="InterPro" id="IPR000172">
    <property type="entry name" value="GMC_OxRdtase_N"/>
</dbReference>
<dbReference type="InterPro" id="IPR007867">
    <property type="entry name" value="GMC_OxRtase_C"/>
</dbReference>
<dbReference type="PANTHER" id="PTHR11552:SF186">
    <property type="entry name" value="GLUCOSE-METHANOL-CHOLINE OXIDOREDUCTASE N-TERMINAL DOMAIN-CONTAINING PROTEIN"/>
    <property type="match status" value="1"/>
</dbReference>
<dbReference type="AlphaFoldDB" id="T1GY45"/>
<reference evidence="4" key="1">
    <citation type="submission" date="2013-02" db="EMBL/GenBank/DDBJ databases">
        <authorList>
            <person name="Hughes D."/>
        </authorList>
    </citation>
    <scope>NUCLEOTIDE SEQUENCE</scope>
    <source>
        <strain>Durham</strain>
        <strain evidence="4">NC isolate 2 -- Noor lab</strain>
    </source>
</reference>
<dbReference type="Proteomes" id="UP000015102">
    <property type="component" value="Unassembled WGS sequence"/>
</dbReference>
<dbReference type="EMBL" id="CAQQ02137537">
    <property type="status" value="NOT_ANNOTATED_CDS"/>
    <property type="molecule type" value="Genomic_DNA"/>
</dbReference>
<dbReference type="STRING" id="36166.T1GY45"/>
<dbReference type="OMA" id="IDIFWEA"/>
<dbReference type="GO" id="GO:0016614">
    <property type="term" value="F:oxidoreductase activity, acting on CH-OH group of donors"/>
    <property type="evidence" value="ECO:0007669"/>
    <property type="project" value="InterPro"/>
</dbReference>
<dbReference type="EMBL" id="CAQQ02137539">
    <property type="status" value="NOT_ANNOTATED_CDS"/>
    <property type="molecule type" value="Genomic_DNA"/>
</dbReference>
<dbReference type="GO" id="GO:0050660">
    <property type="term" value="F:flavin adenine dinucleotide binding"/>
    <property type="evidence" value="ECO:0007669"/>
    <property type="project" value="InterPro"/>
</dbReference>
<dbReference type="SUPFAM" id="SSF51905">
    <property type="entry name" value="FAD/NAD(P)-binding domain"/>
    <property type="match status" value="1"/>
</dbReference>
<dbReference type="Pfam" id="PF05199">
    <property type="entry name" value="GMC_oxred_C"/>
    <property type="match status" value="1"/>
</dbReference>
<dbReference type="Gene3D" id="3.30.560.10">
    <property type="entry name" value="Glucose Oxidase, domain 3"/>
    <property type="match status" value="2"/>
</dbReference>
<dbReference type="HOGENOM" id="CLU_994953_0_0_1"/>
<comment type="similarity">
    <text evidence="1">Belongs to the GMC oxidoreductase family.</text>
</comment>
<dbReference type="InterPro" id="IPR036188">
    <property type="entry name" value="FAD/NAD-bd_sf"/>
</dbReference>
<name>T1GY45_MEGSC</name>
<proteinExistence type="inferred from homology"/>
<dbReference type="EMBL" id="CAQQ02137538">
    <property type="status" value="NOT_ANNOTATED_CDS"/>
    <property type="molecule type" value="Genomic_DNA"/>
</dbReference>
<dbReference type="EnsemblMetazoa" id="MESCA008765-RA">
    <property type="protein sequence ID" value="MESCA008765-PA"/>
    <property type="gene ID" value="MESCA008765"/>
</dbReference>
<protein>
    <recommendedName>
        <fullName evidence="2">Glucose-methanol-choline oxidoreductase N-terminal domain-containing protein</fullName>
    </recommendedName>
</protein>
<dbReference type="SUPFAM" id="SSF54373">
    <property type="entry name" value="FAD-linked reductases, C-terminal domain"/>
    <property type="match status" value="1"/>
</dbReference>
<dbReference type="PANTHER" id="PTHR11552">
    <property type="entry name" value="GLUCOSE-METHANOL-CHOLINE GMC OXIDOREDUCTASE"/>
    <property type="match status" value="1"/>
</dbReference>
<feature type="domain" description="Glucose-methanol-choline oxidoreductase N-terminal" evidence="2">
    <location>
        <begin position="134"/>
        <end position="148"/>
    </location>
</feature>
<evidence type="ECO:0000256" key="1">
    <source>
        <dbReference type="ARBA" id="ARBA00010790"/>
    </source>
</evidence>
<dbReference type="Gene3D" id="3.50.50.60">
    <property type="entry name" value="FAD/NAD(P)-binding domain"/>
    <property type="match status" value="1"/>
</dbReference>